<organism evidence="1">
    <name type="scientific">uncultured Chloroflexia bacterium</name>
    <dbReference type="NCBI Taxonomy" id="1672391"/>
    <lineage>
        <taxon>Bacteria</taxon>
        <taxon>Bacillati</taxon>
        <taxon>Chloroflexota</taxon>
        <taxon>Chloroflexia</taxon>
        <taxon>environmental samples</taxon>
    </lineage>
</organism>
<name>A0A6J4NCV7_9CHLR</name>
<reference evidence="1" key="1">
    <citation type="submission" date="2020-02" db="EMBL/GenBank/DDBJ databases">
        <authorList>
            <person name="Meier V. D."/>
        </authorList>
    </citation>
    <scope>NUCLEOTIDE SEQUENCE</scope>
    <source>
        <strain evidence="1">AVDCRST_MAG93</strain>
    </source>
</reference>
<sequence length="83" mass="9311">CRGSRSAPQSRPPRHRRRLLGRYAEPSWRTSWRCDVACCSCSRTIQSTAGRWLSEAAKVASVCLPARRPGSGPSVSRYGHLRR</sequence>
<gene>
    <name evidence="1" type="ORF">AVDCRST_MAG93-9193</name>
</gene>
<dbReference type="EMBL" id="CADCTR010003082">
    <property type="protein sequence ID" value="CAA9381309.1"/>
    <property type="molecule type" value="Genomic_DNA"/>
</dbReference>
<feature type="non-terminal residue" evidence="1">
    <location>
        <position position="1"/>
    </location>
</feature>
<feature type="non-terminal residue" evidence="1">
    <location>
        <position position="83"/>
    </location>
</feature>
<dbReference type="AlphaFoldDB" id="A0A6J4NCV7"/>
<protein>
    <submittedName>
        <fullName evidence="1">Uncharacterized protein</fullName>
    </submittedName>
</protein>
<proteinExistence type="predicted"/>
<evidence type="ECO:0000313" key="1">
    <source>
        <dbReference type="EMBL" id="CAA9381309.1"/>
    </source>
</evidence>
<accession>A0A6J4NCV7</accession>